<evidence type="ECO:0000313" key="1">
    <source>
        <dbReference type="EMBL" id="MDM3927866.1"/>
    </source>
</evidence>
<reference evidence="1" key="2">
    <citation type="submission" date="2023-06" db="EMBL/GenBank/DDBJ databases">
        <authorList>
            <person name="Spilker T."/>
        </authorList>
    </citation>
    <scope>NUCLEOTIDE SEQUENCE</scope>
    <source>
        <strain evidence="1">FLAC1071</strain>
    </source>
</reference>
<accession>A0ABT7P434</accession>
<keyword evidence="2" id="KW-1185">Reference proteome</keyword>
<dbReference type="RefSeq" id="WP_069953985.1">
    <property type="nucleotide sequence ID" value="NZ_CP012886.2"/>
</dbReference>
<comment type="caution">
    <text evidence="1">The sequence shown here is derived from an EMBL/GenBank/DDBJ whole genome shotgun (WGS) entry which is preliminary data.</text>
</comment>
<name>A0ABT7P434_MYCIT</name>
<sequence>MCAPAEQLVFSGADLRCRRGALGLPEQDAAAALKVPVAALRAWEAGAIPAADAPAIIGRLVSLEQVADQITGQLVARAAETGRIVTFRTDIAATGAGAATGVAAMHRICAGRAWEENRDAQLTFHQLDEPDEDQGDDRRAELMVRITMLALTRADIKERIGVDRRRLASWIRGDAPIPPGVFDDIDLLERAADDHTEILDEIAGANGIVAVAATTADLSSTYPSAQPVPLSTHWAAAGVLLADNDRLRAQWISPPVREDR</sequence>
<dbReference type="Proteomes" id="UP001529272">
    <property type="component" value="Unassembled WGS sequence"/>
</dbReference>
<gene>
    <name evidence="1" type="ORF">QRB35_17795</name>
</gene>
<proteinExistence type="predicted"/>
<evidence type="ECO:0000313" key="2">
    <source>
        <dbReference type="Proteomes" id="UP001529272"/>
    </source>
</evidence>
<protein>
    <submittedName>
        <fullName evidence="1">Uncharacterized protein</fullName>
    </submittedName>
</protein>
<reference evidence="1" key="1">
    <citation type="submission" date="2023-06" db="EMBL/GenBank/DDBJ databases">
        <title>Itaconate inhibition of nontuberculous mycobacteria.</title>
        <authorList>
            <person name="Breen P."/>
            <person name="Zimbric M."/>
            <person name="Caverly L."/>
        </authorList>
    </citation>
    <scope>NUCLEOTIDE SEQUENCE</scope>
    <source>
        <strain evidence="1">FLAC1071</strain>
    </source>
</reference>
<dbReference type="EMBL" id="JASZZX010000016">
    <property type="protein sequence ID" value="MDM3927866.1"/>
    <property type="molecule type" value="Genomic_DNA"/>
</dbReference>
<organism evidence="1 2">
    <name type="scientific">Mycobacterium intracellulare subsp. chimaera</name>
    <dbReference type="NCBI Taxonomy" id="222805"/>
    <lineage>
        <taxon>Bacteria</taxon>
        <taxon>Bacillati</taxon>
        <taxon>Actinomycetota</taxon>
        <taxon>Actinomycetes</taxon>
        <taxon>Mycobacteriales</taxon>
        <taxon>Mycobacteriaceae</taxon>
        <taxon>Mycobacterium</taxon>
        <taxon>Mycobacterium avium complex (MAC)</taxon>
    </lineage>
</organism>